<dbReference type="EMBL" id="JAAFYZ010000086">
    <property type="protein sequence ID" value="MBS2549941.1"/>
    <property type="molecule type" value="Genomic_DNA"/>
</dbReference>
<keyword evidence="2" id="KW-1185">Reference proteome</keyword>
<protein>
    <submittedName>
        <fullName evidence="1">DUF1905 domain-containing protein</fullName>
    </submittedName>
</protein>
<dbReference type="Gene3D" id="2.40.30.100">
    <property type="entry name" value="AF2212/PG0164-like"/>
    <property type="match status" value="1"/>
</dbReference>
<evidence type="ECO:0000313" key="2">
    <source>
        <dbReference type="Proteomes" id="UP000730482"/>
    </source>
</evidence>
<evidence type="ECO:0000313" key="1">
    <source>
        <dbReference type="EMBL" id="MBS2549941.1"/>
    </source>
</evidence>
<accession>A0ABS5KV60</accession>
<dbReference type="SUPFAM" id="SSF141694">
    <property type="entry name" value="AF2212/PG0164-like"/>
    <property type="match status" value="1"/>
</dbReference>
<comment type="caution">
    <text evidence="1">The sequence shown here is derived from an EMBL/GenBank/DDBJ whole genome shotgun (WGS) entry which is preliminary data.</text>
</comment>
<dbReference type="Proteomes" id="UP000730482">
    <property type="component" value="Unassembled WGS sequence"/>
</dbReference>
<name>A0ABS5KV60_9ACTN</name>
<dbReference type="InterPro" id="IPR037079">
    <property type="entry name" value="AF2212/PG0164-like_sf"/>
</dbReference>
<sequence>MSQTSSQTFTTEIELDGKTATGFRVPAEVVEAMGAGKRPKVLVTIGPHTYRSTVAVYSGAFMLPLSADNRRAAGVEAGETVQVTLAPDTEERRVEVPAELATAFEAHPGTKAAFEALSFTKQREHAQAVTSAKQEATRERRIAKIIAELAEH</sequence>
<dbReference type="RefSeq" id="WP_212011830.1">
    <property type="nucleotide sequence ID" value="NZ_JAAFYZ010000086.1"/>
</dbReference>
<dbReference type="Pfam" id="PF08922">
    <property type="entry name" value="DUF1905"/>
    <property type="match status" value="1"/>
</dbReference>
<organism evidence="1 2">
    <name type="scientific">Catenulispora pinistramenti</name>
    <dbReference type="NCBI Taxonomy" id="2705254"/>
    <lineage>
        <taxon>Bacteria</taxon>
        <taxon>Bacillati</taxon>
        <taxon>Actinomycetota</taxon>
        <taxon>Actinomycetes</taxon>
        <taxon>Catenulisporales</taxon>
        <taxon>Catenulisporaceae</taxon>
        <taxon>Catenulispora</taxon>
    </lineage>
</organism>
<gene>
    <name evidence="1" type="ORF">KGQ19_24050</name>
</gene>
<reference evidence="1 2" key="1">
    <citation type="submission" date="2020-02" db="EMBL/GenBank/DDBJ databases">
        <title>Acidophilic actinobacteria isolated from forest soil.</title>
        <authorList>
            <person name="Golinska P."/>
        </authorList>
    </citation>
    <scope>NUCLEOTIDE SEQUENCE [LARGE SCALE GENOMIC DNA]</scope>
    <source>
        <strain evidence="1 2">NL8</strain>
    </source>
</reference>
<dbReference type="InterPro" id="IPR015018">
    <property type="entry name" value="DUF1905"/>
</dbReference>
<proteinExistence type="predicted"/>
<dbReference type="Pfam" id="PF13376">
    <property type="entry name" value="OmdA"/>
    <property type="match status" value="1"/>
</dbReference>